<feature type="region of interest" description="Disordered" evidence="11">
    <location>
        <begin position="414"/>
        <end position="476"/>
    </location>
</feature>
<evidence type="ECO:0000256" key="1">
    <source>
        <dbReference type="ARBA" id="ARBA00010886"/>
    </source>
</evidence>
<comment type="caution">
    <text evidence="14">The sequence shown here is derived from an EMBL/GenBank/DDBJ whole genome shotgun (WGS) entry which is preliminary data.</text>
</comment>
<evidence type="ECO:0000256" key="7">
    <source>
        <dbReference type="ARBA" id="ARBA00022840"/>
    </source>
</evidence>
<dbReference type="InterPro" id="IPR000719">
    <property type="entry name" value="Prot_kinase_dom"/>
</dbReference>
<evidence type="ECO:0000259" key="13">
    <source>
        <dbReference type="PROSITE" id="PS50011"/>
    </source>
</evidence>
<dbReference type="PANTHER" id="PTHR43671">
    <property type="entry name" value="SERINE/THREONINE-PROTEIN KINASE NEK"/>
    <property type="match status" value="1"/>
</dbReference>
<dbReference type="EMBL" id="JABFUD020000002">
    <property type="protein sequence ID" value="KAI5083422.1"/>
    <property type="molecule type" value="Genomic_DNA"/>
</dbReference>
<dbReference type="PROSITE" id="PS00107">
    <property type="entry name" value="PROTEIN_KINASE_ATP"/>
    <property type="match status" value="1"/>
</dbReference>
<dbReference type="PANTHER" id="PTHR43671:SF98">
    <property type="entry name" value="SERINE_THREONINE-PROTEIN KINASE NEK11"/>
    <property type="match status" value="1"/>
</dbReference>
<dbReference type="OrthoDB" id="248923at2759"/>
<keyword evidence="6" id="KW-0418">Kinase</keyword>
<dbReference type="InterPro" id="IPR000253">
    <property type="entry name" value="FHA_dom"/>
</dbReference>
<evidence type="ECO:0000256" key="5">
    <source>
        <dbReference type="ARBA" id="ARBA00022741"/>
    </source>
</evidence>
<dbReference type="InterPro" id="IPR017441">
    <property type="entry name" value="Protein_kinase_ATP_BS"/>
</dbReference>
<dbReference type="PROSITE" id="PS00108">
    <property type="entry name" value="PROTEIN_KINASE_ST"/>
    <property type="match status" value="1"/>
</dbReference>
<comment type="similarity">
    <text evidence="1">Belongs to the protein kinase superfamily. NEK Ser/Thr protein kinase family. NIMA subfamily.</text>
</comment>
<keyword evidence="4" id="KW-0808">Transferase</keyword>
<evidence type="ECO:0000256" key="2">
    <source>
        <dbReference type="ARBA" id="ARBA00012513"/>
    </source>
</evidence>
<accession>A0A9D4ZS01</accession>
<feature type="region of interest" description="Disordered" evidence="11">
    <location>
        <begin position="652"/>
        <end position="692"/>
    </location>
</feature>
<reference evidence="14" key="1">
    <citation type="submission" date="2021-01" db="EMBL/GenBank/DDBJ databases">
        <title>Adiantum capillus-veneris genome.</title>
        <authorList>
            <person name="Fang Y."/>
            <person name="Liao Q."/>
        </authorList>
    </citation>
    <scope>NUCLEOTIDE SEQUENCE</scope>
    <source>
        <strain evidence="14">H3</strain>
        <tissue evidence="14">Leaf</tissue>
    </source>
</reference>
<keyword evidence="15" id="KW-1185">Reference proteome</keyword>
<comment type="catalytic activity">
    <reaction evidence="9">
        <text>L-seryl-[protein] + ATP = O-phospho-L-seryl-[protein] + ADP + H(+)</text>
        <dbReference type="Rhea" id="RHEA:17989"/>
        <dbReference type="Rhea" id="RHEA-COMP:9863"/>
        <dbReference type="Rhea" id="RHEA-COMP:11604"/>
        <dbReference type="ChEBI" id="CHEBI:15378"/>
        <dbReference type="ChEBI" id="CHEBI:29999"/>
        <dbReference type="ChEBI" id="CHEBI:30616"/>
        <dbReference type="ChEBI" id="CHEBI:83421"/>
        <dbReference type="ChEBI" id="CHEBI:456216"/>
        <dbReference type="EC" id="2.7.11.1"/>
    </reaction>
</comment>
<dbReference type="SUPFAM" id="SSF56112">
    <property type="entry name" value="Protein kinase-like (PK-like)"/>
    <property type="match status" value="1"/>
</dbReference>
<feature type="binding site" evidence="10">
    <location>
        <position position="37"/>
    </location>
    <ligand>
        <name>ATP</name>
        <dbReference type="ChEBI" id="CHEBI:30616"/>
    </ligand>
</feature>
<protein>
    <recommendedName>
        <fullName evidence="2">non-specific serine/threonine protein kinase</fullName>
        <ecNumber evidence="2">2.7.11.1</ecNumber>
    </recommendedName>
</protein>
<evidence type="ECO:0000256" key="3">
    <source>
        <dbReference type="ARBA" id="ARBA00022527"/>
    </source>
</evidence>
<dbReference type="CDD" id="cd08215">
    <property type="entry name" value="STKc_Nek"/>
    <property type="match status" value="1"/>
</dbReference>
<evidence type="ECO:0000259" key="12">
    <source>
        <dbReference type="PROSITE" id="PS50006"/>
    </source>
</evidence>
<proteinExistence type="inferred from homology"/>
<feature type="compositionally biased region" description="Polar residues" evidence="11">
    <location>
        <begin position="652"/>
        <end position="664"/>
    </location>
</feature>
<feature type="compositionally biased region" description="Polar residues" evidence="11">
    <location>
        <begin position="524"/>
        <end position="536"/>
    </location>
</feature>
<dbReference type="PROSITE" id="PS50011">
    <property type="entry name" value="PROTEIN_KINASE_DOM"/>
    <property type="match status" value="1"/>
</dbReference>
<dbReference type="Pfam" id="PF00069">
    <property type="entry name" value="Pkinase"/>
    <property type="match status" value="1"/>
</dbReference>
<feature type="compositionally biased region" description="Basic and acidic residues" evidence="11">
    <location>
        <begin position="445"/>
        <end position="467"/>
    </location>
</feature>
<dbReference type="GO" id="GO:0004674">
    <property type="term" value="F:protein serine/threonine kinase activity"/>
    <property type="evidence" value="ECO:0007669"/>
    <property type="project" value="UniProtKB-KW"/>
</dbReference>
<dbReference type="GO" id="GO:0005524">
    <property type="term" value="F:ATP binding"/>
    <property type="evidence" value="ECO:0007669"/>
    <property type="project" value="UniProtKB-UniRule"/>
</dbReference>
<evidence type="ECO:0000256" key="9">
    <source>
        <dbReference type="ARBA" id="ARBA00048679"/>
    </source>
</evidence>
<name>A0A9D4ZS01_ADICA</name>
<dbReference type="Gene3D" id="3.30.200.20">
    <property type="entry name" value="Phosphorylase Kinase, domain 1"/>
    <property type="match status" value="1"/>
</dbReference>
<gene>
    <name evidence="14" type="ORF">GOP47_0003165</name>
</gene>
<dbReference type="Gene3D" id="1.10.510.10">
    <property type="entry name" value="Transferase(Phosphotransferase) domain 1"/>
    <property type="match status" value="1"/>
</dbReference>
<evidence type="ECO:0000256" key="4">
    <source>
        <dbReference type="ARBA" id="ARBA00022679"/>
    </source>
</evidence>
<dbReference type="FunFam" id="3.30.200.20:FF:000108">
    <property type="entry name" value="Serine/threonine-protein kinase Nek2"/>
    <property type="match status" value="1"/>
</dbReference>
<comment type="catalytic activity">
    <reaction evidence="8">
        <text>L-threonyl-[protein] + ATP = O-phospho-L-threonyl-[protein] + ADP + H(+)</text>
        <dbReference type="Rhea" id="RHEA:46608"/>
        <dbReference type="Rhea" id="RHEA-COMP:11060"/>
        <dbReference type="Rhea" id="RHEA-COMP:11605"/>
        <dbReference type="ChEBI" id="CHEBI:15378"/>
        <dbReference type="ChEBI" id="CHEBI:30013"/>
        <dbReference type="ChEBI" id="CHEBI:30616"/>
        <dbReference type="ChEBI" id="CHEBI:61977"/>
        <dbReference type="ChEBI" id="CHEBI:456216"/>
        <dbReference type="EC" id="2.7.11.1"/>
    </reaction>
</comment>
<dbReference type="SMART" id="SM00220">
    <property type="entry name" value="S_TKc"/>
    <property type="match status" value="1"/>
</dbReference>
<organism evidence="14 15">
    <name type="scientific">Adiantum capillus-veneris</name>
    <name type="common">Maidenhair fern</name>
    <dbReference type="NCBI Taxonomy" id="13818"/>
    <lineage>
        <taxon>Eukaryota</taxon>
        <taxon>Viridiplantae</taxon>
        <taxon>Streptophyta</taxon>
        <taxon>Embryophyta</taxon>
        <taxon>Tracheophyta</taxon>
        <taxon>Polypodiopsida</taxon>
        <taxon>Polypodiidae</taxon>
        <taxon>Polypodiales</taxon>
        <taxon>Pteridineae</taxon>
        <taxon>Pteridaceae</taxon>
        <taxon>Vittarioideae</taxon>
        <taxon>Adiantum</taxon>
    </lineage>
</organism>
<feature type="domain" description="Protein kinase" evidence="13">
    <location>
        <begin position="8"/>
        <end position="266"/>
    </location>
</feature>
<evidence type="ECO:0000256" key="11">
    <source>
        <dbReference type="SAM" id="MobiDB-lite"/>
    </source>
</evidence>
<dbReference type="AlphaFoldDB" id="A0A9D4ZS01"/>
<evidence type="ECO:0000313" key="15">
    <source>
        <dbReference type="Proteomes" id="UP000886520"/>
    </source>
</evidence>
<evidence type="ECO:0000256" key="6">
    <source>
        <dbReference type="ARBA" id="ARBA00022777"/>
    </source>
</evidence>
<keyword evidence="7 10" id="KW-0067">ATP-binding</keyword>
<keyword evidence="3" id="KW-0723">Serine/threonine-protein kinase</keyword>
<feature type="domain" description="FHA" evidence="12">
    <location>
        <begin position="39"/>
        <end position="110"/>
    </location>
</feature>
<dbReference type="EC" id="2.7.11.1" evidence="2"/>
<dbReference type="InterPro" id="IPR011009">
    <property type="entry name" value="Kinase-like_dom_sf"/>
</dbReference>
<evidence type="ECO:0000313" key="14">
    <source>
        <dbReference type="EMBL" id="KAI5083422.1"/>
    </source>
</evidence>
<feature type="compositionally biased region" description="Polar residues" evidence="11">
    <location>
        <begin position="672"/>
        <end position="689"/>
    </location>
</feature>
<dbReference type="PROSITE" id="PS50006">
    <property type="entry name" value="FHA_DOMAIN"/>
    <property type="match status" value="1"/>
</dbReference>
<keyword evidence="5 10" id="KW-0547">Nucleotide-binding</keyword>
<sequence>MDSKMDQYEIMEQIGKGAFGSAILVYHKLERKKYVLKKIRLARQTDRCRRSAHQEMALISRVHHPFIIGYKESWVEKGCYVCIVTTYCEGGDMAEYIRKANGVYFSEERLCKWFSQILLAVDYLHSNHILHRDLKCSNIFLTKDQDIRLGDFGLAKMLKADDLTSSVVGTPNYMCPELLADIPYGFKSDIWSLGCCMYEMTAHRPAFKAFDMQGLVSKINKSMIGPLPSMYSSSFKNLIKTMLRKSPEHRPSAADLLKSSHLKPYVAQCRLQSGLILAGNPERPLMHNFNLNDELIDISQDASHLSSDRESCSISRKASPKKAHDYSDAKVTVLHRGNLVVSGVDGIEVCDWPMFDNERDIVGASERDKYRANNQLQSNEGNSSTWSNEVDKYYAANIRQKKLEAMEAAARADAGPGKIHIKPPQGASTSNMHKGLPPVTTPRTPDIKTGRYRAESAKSKGTPEHTTPKHASHYAMTGDSPRLRIRAEALHEIAEERIMPTRHKSSTPTTPVSRRASLPPPSKPINTPRRSTSPVSTRHMLAAGSPRIHTPRKATALHYHEGEVAMYQAAIDTVRSTAQSRMTAKAQAQSNHNKHRAFIEDLPLESPRLPRISDSIKKASQIIGLKGNHISPDVSVNAPRMDLIPEFSLSTQDTLGSGTAASSEKQYKGSMAAQSQHTGDMSDSSTPTITGGRKYKSYMPSYEIATSSNLATRYDEYAQNDKTQEKNTIKINEKAPSVKPAYNDVIHVIRHSTFHLGGEQQERESEPYRKMDISSLLDLPKSDVDMLSIPPGTTVTSQNVSQQHASVSNREIDFHRAKSFDVKSYRQRADALEGLLELSAQLLQQQRLEELAIVLKPFGRGKVSPRETAMWLTKSLKGMLGEHQNGFKFDN</sequence>
<dbReference type="Proteomes" id="UP000886520">
    <property type="component" value="Chromosome 3"/>
</dbReference>
<feature type="region of interest" description="Disordered" evidence="11">
    <location>
        <begin position="500"/>
        <end position="537"/>
    </location>
</feature>
<evidence type="ECO:0000256" key="8">
    <source>
        <dbReference type="ARBA" id="ARBA00047899"/>
    </source>
</evidence>
<dbReference type="InterPro" id="IPR008271">
    <property type="entry name" value="Ser/Thr_kinase_AS"/>
</dbReference>
<dbReference type="InterPro" id="IPR050660">
    <property type="entry name" value="NEK_Ser/Thr_kinase"/>
</dbReference>
<evidence type="ECO:0000256" key="10">
    <source>
        <dbReference type="PROSITE-ProRule" id="PRU10141"/>
    </source>
</evidence>